<evidence type="ECO:0000313" key="2">
    <source>
        <dbReference type="EMBL" id="EAS06358.2"/>
    </source>
</evidence>
<feature type="signal peptide" evidence="1">
    <location>
        <begin position="1"/>
        <end position="21"/>
    </location>
</feature>
<evidence type="ECO:0000256" key="1">
    <source>
        <dbReference type="SAM" id="SignalP"/>
    </source>
</evidence>
<dbReference type="GeneID" id="7833124"/>
<sequence>MKMRKLIFLAVIAVCLSIAYAQSNNDDKDGGYQLVDYNEEMHGEAYQAALDYLISKKIVTSDVTPKIAAVYQKVVSGFMFKFYIMFDDQGWIVEVLSQPWLKNLQVVSFKKIDNN</sequence>
<feature type="chain" id="PRO_5004202634" evidence="1">
    <location>
        <begin position="22"/>
        <end position="115"/>
    </location>
</feature>
<dbReference type="Proteomes" id="UP000009168">
    <property type="component" value="Unassembled WGS sequence"/>
</dbReference>
<name>Q24EZ7_TETTS</name>
<dbReference type="AlphaFoldDB" id="Q24EZ7"/>
<dbReference type="RefSeq" id="XP_001026603.2">
    <property type="nucleotide sequence ID" value="XM_001026603.2"/>
</dbReference>
<dbReference type="EMBL" id="GG662298">
    <property type="protein sequence ID" value="EAS06358.2"/>
    <property type="molecule type" value="Genomic_DNA"/>
</dbReference>
<dbReference type="HOGENOM" id="CLU_171443_0_0_1"/>
<evidence type="ECO:0000313" key="3">
    <source>
        <dbReference type="Proteomes" id="UP000009168"/>
    </source>
</evidence>
<gene>
    <name evidence="2" type="ORF">TTHERM_01147170</name>
</gene>
<dbReference type="InParanoid" id="Q24EZ7"/>
<dbReference type="KEGG" id="tet:TTHERM_01147170"/>
<protein>
    <submittedName>
        <fullName evidence="2">Uncharacterized protein</fullName>
    </submittedName>
</protein>
<reference evidence="3" key="1">
    <citation type="journal article" date="2006" name="PLoS Biol.">
        <title>Macronuclear genome sequence of the ciliate Tetrahymena thermophila, a model eukaryote.</title>
        <authorList>
            <person name="Eisen J.A."/>
            <person name="Coyne R.S."/>
            <person name="Wu M."/>
            <person name="Wu D."/>
            <person name="Thiagarajan M."/>
            <person name="Wortman J.R."/>
            <person name="Badger J.H."/>
            <person name="Ren Q."/>
            <person name="Amedeo P."/>
            <person name="Jones K.M."/>
            <person name="Tallon L.J."/>
            <person name="Delcher A.L."/>
            <person name="Salzberg S.L."/>
            <person name="Silva J.C."/>
            <person name="Haas B.J."/>
            <person name="Majoros W.H."/>
            <person name="Farzad M."/>
            <person name="Carlton J.M."/>
            <person name="Smith R.K. Jr."/>
            <person name="Garg J."/>
            <person name="Pearlman R.E."/>
            <person name="Karrer K.M."/>
            <person name="Sun L."/>
            <person name="Manning G."/>
            <person name="Elde N.C."/>
            <person name="Turkewitz A.P."/>
            <person name="Asai D.J."/>
            <person name="Wilkes D.E."/>
            <person name="Wang Y."/>
            <person name="Cai H."/>
            <person name="Collins K."/>
            <person name="Stewart B.A."/>
            <person name="Lee S.R."/>
            <person name="Wilamowska K."/>
            <person name="Weinberg Z."/>
            <person name="Ruzzo W.L."/>
            <person name="Wloga D."/>
            <person name="Gaertig J."/>
            <person name="Frankel J."/>
            <person name="Tsao C.-C."/>
            <person name="Gorovsky M.A."/>
            <person name="Keeling P.J."/>
            <person name="Waller R.F."/>
            <person name="Patron N.J."/>
            <person name="Cherry J.M."/>
            <person name="Stover N.A."/>
            <person name="Krieger C.J."/>
            <person name="del Toro C."/>
            <person name="Ryder H.F."/>
            <person name="Williamson S.C."/>
            <person name="Barbeau R.A."/>
            <person name="Hamilton E.P."/>
            <person name="Orias E."/>
        </authorList>
    </citation>
    <scope>NUCLEOTIDE SEQUENCE [LARGE SCALE GENOMIC DNA]</scope>
    <source>
        <strain evidence="3">SB210</strain>
    </source>
</reference>
<keyword evidence="3" id="KW-1185">Reference proteome</keyword>
<accession>Q24EZ7</accession>
<proteinExistence type="predicted"/>
<keyword evidence="1" id="KW-0732">Signal</keyword>
<organism evidence="2 3">
    <name type="scientific">Tetrahymena thermophila (strain SB210)</name>
    <dbReference type="NCBI Taxonomy" id="312017"/>
    <lineage>
        <taxon>Eukaryota</taxon>
        <taxon>Sar</taxon>
        <taxon>Alveolata</taxon>
        <taxon>Ciliophora</taxon>
        <taxon>Intramacronucleata</taxon>
        <taxon>Oligohymenophorea</taxon>
        <taxon>Hymenostomatida</taxon>
        <taxon>Tetrahymenina</taxon>
        <taxon>Tetrahymenidae</taxon>
        <taxon>Tetrahymena</taxon>
    </lineage>
</organism>